<evidence type="ECO:0000313" key="3">
    <source>
        <dbReference type="EMBL" id="PPI13770.1"/>
    </source>
</evidence>
<dbReference type="InterPro" id="IPR001296">
    <property type="entry name" value="Glyco_trans_1"/>
</dbReference>
<gene>
    <name evidence="3" type="ORF">C5C51_08595</name>
</gene>
<dbReference type="Proteomes" id="UP000237966">
    <property type="component" value="Unassembled WGS sequence"/>
</dbReference>
<comment type="caution">
    <text evidence="3">The sequence shown here is derived from an EMBL/GenBank/DDBJ whole genome shotgun (WGS) entry which is preliminary data.</text>
</comment>
<dbReference type="PANTHER" id="PTHR46401">
    <property type="entry name" value="GLYCOSYLTRANSFERASE WBBK-RELATED"/>
    <property type="match status" value="1"/>
</dbReference>
<reference evidence="3 4" key="1">
    <citation type="submission" date="2018-02" db="EMBL/GenBank/DDBJ databases">
        <title>Bacteriophage NCPPB3778 and a type I-E CRISPR drive the evolution of the US Biological Select Agent, Rathayibacter toxicus.</title>
        <authorList>
            <person name="Davis E.W.II."/>
            <person name="Tabima J.F."/>
            <person name="Weisberg A.J."/>
            <person name="Lopes L.D."/>
            <person name="Wiseman M.S."/>
            <person name="Wiseman M.S."/>
            <person name="Pupko T."/>
            <person name="Belcher M.S."/>
            <person name="Sechler A.J."/>
            <person name="Tancos M.A."/>
            <person name="Schroeder B.K."/>
            <person name="Murray T.D."/>
            <person name="Luster D.G."/>
            <person name="Schneider W.L."/>
            <person name="Rogers E."/>
            <person name="Andreote F.D."/>
            <person name="Grunwald N.J."/>
            <person name="Putnam M.L."/>
            <person name="Chang J.H."/>
        </authorList>
    </citation>
    <scope>NUCLEOTIDE SEQUENCE [LARGE SCALE GENOMIC DNA]</scope>
    <source>
        <strain evidence="3 4">FH99</strain>
    </source>
</reference>
<evidence type="ECO:0000259" key="2">
    <source>
        <dbReference type="Pfam" id="PF00534"/>
    </source>
</evidence>
<dbReference type="EMBL" id="PSWU01000013">
    <property type="protein sequence ID" value="PPI13770.1"/>
    <property type="molecule type" value="Genomic_DNA"/>
</dbReference>
<sequence>MRENSGTRSSRRRPSSAATLLRCSTSRKRRLMFRKQYLVDRLTTLVRTLAPTVEPLVSAEALIGQLSVLLPEPDDREIWLVLAVLRGTLPRPENVIEGRRRARLDGTAALLSHTVSSIESNRIFARFHHPVVDVMTGAVVVDVHHTARTGLATGIQRVVRQSIARWARDHEILLVGWDSTHEALVRLTPEQSRNAIAGDVPNAVEDRSRVIVPWNGTYILPELAVEDERTARISALAEFSGNRTGTIGFDCVPVTTAETASTGISAAFSRTLVAVSHMDRVATISAAAAVEYRGWRHMLGGIGVAGPDIQPILLPSQSEEVSTEALEKASRALLTDSLPLVVCVGSHEPRKNHLAVLHAAELLWRRGREFSLVFIGGNAWNSAEFEYRLEVLQGEGRPVQSFSSITDTLLWSAYRLARCTVFPSINEGYGLPIVESISVGTPTITSGFGSMREVASQGGALFVDPHSDYDIAAALERLVTDDALYDRLSAEALAAVGGTWDDYAERVWAYLVEGTEIDLAGKDWAQTVATG</sequence>
<accession>A0A2S5Y4U9</accession>
<dbReference type="SUPFAM" id="SSF53756">
    <property type="entry name" value="UDP-Glycosyltransferase/glycogen phosphorylase"/>
    <property type="match status" value="1"/>
</dbReference>
<evidence type="ECO:0000313" key="4">
    <source>
        <dbReference type="Proteomes" id="UP000237966"/>
    </source>
</evidence>
<dbReference type="Gene3D" id="3.40.50.2000">
    <property type="entry name" value="Glycogen Phosphorylase B"/>
    <property type="match status" value="1"/>
</dbReference>
<dbReference type="GO" id="GO:0016757">
    <property type="term" value="F:glycosyltransferase activity"/>
    <property type="evidence" value="ECO:0007669"/>
    <property type="project" value="InterPro"/>
</dbReference>
<name>A0A2S5Y4U9_9MICO</name>
<proteinExistence type="predicted"/>
<feature type="domain" description="Glycosyl transferase family 1" evidence="2">
    <location>
        <begin position="336"/>
        <end position="492"/>
    </location>
</feature>
<dbReference type="Pfam" id="PF00534">
    <property type="entry name" value="Glycos_transf_1"/>
    <property type="match status" value="1"/>
</dbReference>
<evidence type="ECO:0000256" key="1">
    <source>
        <dbReference type="ARBA" id="ARBA00022679"/>
    </source>
</evidence>
<protein>
    <submittedName>
        <fullName evidence="3">Glycosyltransferase family 1 protein</fullName>
    </submittedName>
</protein>
<dbReference type="PANTHER" id="PTHR46401:SF2">
    <property type="entry name" value="GLYCOSYLTRANSFERASE WBBK-RELATED"/>
    <property type="match status" value="1"/>
</dbReference>
<dbReference type="OrthoDB" id="9801609at2"/>
<dbReference type="AlphaFoldDB" id="A0A2S5Y4U9"/>
<organism evidence="3 4">
    <name type="scientific">Rathayibacter toxicus</name>
    <dbReference type="NCBI Taxonomy" id="145458"/>
    <lineage>
        <taxon>Bacteria</taxon>
        <taxon>Bacillati</taxon>
        <taxon>Actinomycetota</taxon>
        <taxon>Actinomycetes</taxon>
        <taxon>Micrococcales</taxon>
        <taxon>Microbacteriaceae</taxon>
        <taxon>Rathayibacter</taxon>
    </lineage>
</organism>
<dbReference type="CDD" id="cd03809">
    <property type="entry name" value="GT4_MtfB-like"/>
    <property type="match status" value="1"/>
</dbReference>
<keyword evidence="1 3" id="KW-0808">Transferase</keyword>